<dbReference type="AlphaFoldDB" id="A0A8J3QIR1"/>
<dbReference type="EMBL" id="BONY01000131">
    <property type="protein sequence ID" value="GIH11386.1"/>
    <property type="molecule type" value="Genomic_DNA"/>
</dbReference>
<evidence type="ECO:0000313" key="2">
    <source>
        <dbReference type="EMBL" id="GIH11386.1"/>
    </source>
</evidence>
<evidence type="ECO:0000313" key="3">
    <source>
        <dbReference type="Proteomes" id="UP000612899"/>
    </source>
</evidence>
<dbReference type="Proteomes" id="UP000612899">
    <property type="component" value="Unassembled WGS sequence"/>
</dbReference>
<name>A0A8J3QIR1_9ACTN</name>
<dbReference type="GO" id="GO:0004497">
    <property type="term" value="F:monooxygenase activity"/>
    <property type="evidence" value="ECO:0007669"/>
    <property type="project" value="InterPro"/>
</dbReference>
<dbReference type="InterPro" id="IPR036889">
    <property type="entry name" value="mOase_MmoB_DmpM_sf"/>
</dbReference>
<accession>A0A8J3QIR1</accession>
<dbReference type="RefSeq" id="WP_203915108.1">
    <property type="nucleotide sequence ID" value="NZ_BONY01000131.1"/>
</dbReference>
<organism evidence="2 3">
    <name type="scientific">Rhizocola hellebori</name>
    <dbReference type="NCBI Taxonomy" id="1392758"/>
    <lineage>
        <taxon>Bacteria</taxon>
        <taxon>Bacillati</taxon>
        <taxon>Actinomycetota</taxon>
        <taxon>Actinomycetes</taxon>
        <taxon>Micromonosporales</taxon>
        <taxon>Micromonosporaceae</taxon>
        <taxon>Rhizocola</taxon>
    </lineage>
</organism>
<dbReference type="SUPFAM" id="SSF56029">
    <property type="entry name" value="Monooxygenase (hydroxylase) regulatory protein"/>
    <property type="match status" value="1"/>
</dbReference>
<dbReference type="Pfam" id="PF02406">
    <property type="entry name" value="MmoB_DmpM"/>
    <property type="match status" value="1"/>
</dbReference>
<dbReference type="InterPro" id="IPR003454">
    <property type="entry name" value="MOase_MmoB_DmpM"/>
</dbReference>
<reference evidence="2" key="1">
    <citation type="submission" date="2021-01" db="EMBL/GenBank/DDBJ databases">
        <title>Whole genome shotgun sequence of Rhizocola hellebori NBRC 109834.</title>
        <authorList>
            <person name="Komaki H."/>
            <person name="Tamura T."/>
        </authorList>
    </citation>
    <scope>NUCLEOTIDE SEQUENCE</scope>
    <source>
        <strain evidence="2">NBRC 109834</strain>
    </source>
</reference>
<gene>
    <name evidence="2" type="ORF">Rhe02_94530</name>
</gene>
<evidence type="ECO:0000256" key="1">
    <source>
        <dbReference type="ARBA" id="ARBA00006313"/>
    </source>
</evidence>
<protein>
    <recommendedName>
        <fullName evidence="4">Monooxygenase</fullName>
    </recommendedName>
</protein>
<comment type="similarity">
    <text evidence="1">Belongs to the TmoD/XamoD family.</text>
</comment>
<sequence length="104" mass="11554">MTVFDVEDAASLEPNLVGPVIRSGALAEAVIEAVADDNPGADVFVVDRDDYVRIHTAQTCRLTRASLELRLGRPLPLAALEMDMPSFAGRLRTRTEEYLWFYQS</sequence>
<keyword evidence="3" id="KW-1185">Reference proteome</keyword>
<dbReference type="Gene3D" id="3.90.56.10">
    <property type="entry name" value="Monooxygenase component MmoB/DmpM"/>
    <property type="match status" value="1"/>
</dbReference>
<comment type="caution">
    <text evidence="2">The sequence shown here is derived from an EMBL/GenBank/DDBJ whole genome shotgun (WGS) entry which is preliminary data.</text>
</comment>
<proteinExistence type="inferred from homology"/>
<evidence type="ECO:0008006" key="4">
    <source>
        <dbReference type="Google" id="ProtNLM"/>
    </source>
</evidence>